<evidence type="ECO:0000313" key="10">
    <source>
        <dbReference type="Proteomes" id="UP000031972"/>
    </source>
</evidence>
<comment type="subcellular location">
    <subcellularLocation>
        <location evidence="1 7">Cell membrane</location>
        <topology evidence="1 7">Multi-pass membrane protein</topology>
    </subcellularLocation>
</comment>
<feature type="transmembrane region" description="Helical" evidence="8">
    <location>
        <begin position="27"/>
        <end position="46"/>
    </location>
</feature>
<reference evidence="9 10" key="1">
    <citation type="submission" date="2015-01" db="EMBL/GenBank/DDBJ databases">
        <title>Jeotgalibacillus campisalis genome sequencing.</title>
        <authorList>
            <person name="Goh K.M."/>
            <person name="Chan K.-G."/>
            <person name="Yaakop A.S."/>
            <person name="Ee R."/>
            <person name="Gan H.M."/>
            <person name="Chan C.S."/>
        </authorList>
    </citation>
    <scope>NUCLEOTIDE SEQUENCE [LARGE SCALE GENOMIC DNA]</scope>
    <source>
        <strain evidence="9 10">SF-57</strain>
    </source>
</reference>
<evidence type="ECO:0000256" key="6">
    <source>
        <dbReference type="ARBA" id="ARBA00023136"/>
    </source>
</evidence>
<comment type="caution">
    <text evidence="9">The sequence shown here is derived from an EMBL/GenBank/DDBJ whole genome shotgun (WGS) entry which is preliminary data.</text>
</comment>
<dbReference type="EMBL" id="JXRR01000012">
    <property type="protein sequence ID" value="KIL48567.1"/>
    <property type="molecule type" value="Genomic_DNA"/>
</dbReference>
<keyword evidence="10" id="KW-1185">Reference proteome</keyword>
<dbReference type="GO" id="GO:0022857">
    <property type="term" value="F:transmembrane transporter activity"/>
    <property type="evidence" value="ECO:0007669"/>
    <property type="project" value="InterPro"/>
</dbReference>
<feature type="transmembrane region" description="Helical" evidence="8">
    <location>
        <begin position="84"/>
        <end position="103"/>
    </location>
</feature>
<evidence type="ECO:0000256" key="8">
    <source>
        <dbReference type="SAM" id="Phobius"/>
    </source>
</evidence>
<dbReference type="RefSeq" id="WP_041056329.1">
    <property type="nucleotide sequence ID" value="NZ_JXRR01000012.1"/>
</dbReference>
<keyword evidence="2" id="KW-0813">Transport</keyword>
<evidence type="ECO:0000256" key="2">
    <source>
        <dbReference type="ARBA" id="ARBA00022448"/>
    </source>
</evidence>
<accession>A0A0C2VI89</accession>
<evidence type="ECO:0000256" key="5">
    <source>
        <dbReference type="ARBA" id="ARBA00022989"/>
    </source>
</evidence>
<keyword evidence="6 8" id="KW-0472">Membrane</keyword>
<dbReference type="Pfam" id="PF00893">
    <property type="entry name" value="Multi_Drug_Res"/>
    <property type="match status" value="1"/>
</dbReference>
<keyword evidence="3" id="KW-1003">Cell membrane</keyword>
<dbReference type="Gene3D" id="1.10.3730.20">
    <property type="match status" value="1"/>
</dbReference>
<dbReference type="AlphaFoldDB" id="A0A0C2VI89"/>
<name>A0A0C2VI89_9BACL</name>
<dbReference type="InterPro" id="IPR000390">
    <property type="entry name" value="Small_drug/metabolite_transptr"/>
</dbReference>
<dbReference type="InterPro" id="IPR037185">
    <property type="entry name" value="EmrE-like"/>
</dbReference>
<feature type="transmembrane region" description="Helical" evidence="8">
    <location>
        <begin position="58"/>
        <end position="78"/>
    </location>
</feature>
<keyword evidence="5 8" id="KW-1133">Transmembrane helix</keyword>
<evidence type="ECO:0000313" key="9">
    <source>
        <dbReference type="EMBL" id="KIL48567.1"/>
    </source>
</evidence>
<dbReference type="OrthoDB" id="21828at2"/>
<dbReference type="PATRIC" id="fig|220754.4.peg.1364"/>
<organism evidence="9 10">
    <name type="scientific">Jeotgalibacillus campisalis</name>
    <dbReference type="NCBI Taxonomy" id="220754"/>
    <lineage>
        <taxon>Bacteria</taxon>
        <taxon>Bacillati</taxon>
        <taxon>Bacillota</taxon>
        <taxon>Bacilli</taxon>
        <taxon>Bacillales</taxon>
        <taxon>Caryophanaceae</taxon>
        <taxon>Jeotgalibacillus</taxon>
    </lineage>
</organism>
<evidence type="ECO:0000256" key="4">
    <source>
        <dbReference type="ARBA" id="ARBA00022692"/>
    </source>
</evidence>
<evidence type="ECO:0000256" key="7">
    <source>
        <dbReference type="RuleBase" id="RU003942"/>
    </source>
</evidence>
<dbReference type="SUPFAM" id="SSF103481">
    <property type="entry name" value="Multidrug resistance efflux transporter EmrE"/>
    <property type="match status" value="1"/>
</dbReference>
<gene>
    <name evidence="9" type="ORF">KR50_13400</name>
</gene>
<protein>
    <submittedName>
        <fullName evidence="9">Membrane protein</fullName>
    </submittedName>
</protein>
<sequence>MAWIYLIAAGVTEIVWALGLKFSEGFTNLVPSIVTILFITISFYLLSKAMKQIPVGTAYATFTGIGAVGTAIIGMALFGELISAAKIFFLLLLVGGIVGLKLVDSSEEEKVGEQ</sequence>
<evidence type="ECO:0000256" key="3">
    <source>
        <dbReference type="ARBA" id="ARBA00022475"/>
    </source>
</evidence>
<dbReference type="InterPro" id="IPR045324">
    <property type="entry name" value="Small_multidrug_res"/>
</dbReference>
<keyword evidence="4 7" id="KW-0812">Transmembrane</keyword>
<comment type="similarity">
    <text evidence="7">Belongs to the drug/metabolite transporter (DMT) superfamily. Small multidrug resistance (SMR) (TC 2.A.7.1) family.</text>
</comment>
<dbReference type="PANTHER" id="PTHR30561:SF0">
    <property type="entry name" value="GUANIDINIUM EXPORTER"/>
    <property type="match status" value="1"/>
</dbReference>
<dbReference type="FunFam" id="1.10.3730.20:FF:000001">
    <property type="entry name" value="Quaternary ammonium compound resistance transporter SugE"/>
    <property type="match status" value="1"/>
</dbReference>
<dbReference type="Proteomes" id="UP000031972">
    <property type="component" value="Unassembled WGS sequence"/>
</dbReference>
<dbReference type="GO" id="GO:0005886">
    <property type="term" value="C:plasma membrane"/>
    <property type="evidence" value="ECO:0007669"/>
    <property type="project" value="UniProtKB-SubCell"/>
</dbReference>
<dbReference type="PANTHER" id="PTHR30561">
    <property type="entry name" value="SMR FAMILY PROTON-DEPENDENT DRUG EFFLUX TRANSPORTER SUGE"/>
    <property type="match status" value="1"/>
</dbReference>
<proteinExistence type="inferred from homology"/>
<evidence type="ECO:0000256" key="1">
    <source>
        <dbReference type="ARBA" id="ARBA00004651"/>
    </source>
</evidence>